<dbReference type="GO" id="GO:0003677">
    <property type="term" value="F:DNA binding"/>
    <property type="evidence" value="ECO:0007669"/>
    <property type="project" value="UniProtKB-UniRule"/>
</dbReference>
<dbReference type="PANTHER" id="PTHR23080">
    <property type="entry name" value="THAP DOMAIN PROTEIN"/>
    <property type="match status" value="1"/>
</dbReference>
<dbReference type="GO" id="GO:0008270">
    <property type="term" value="F:zinc ion binding"/>
    <property type="evidence" value="ECO:0007669"/>
    <property type="project" value="UniProtKB-KW"/>
</dbReference>
<dbReference type="InterPro" id="IPR006612">
    <property type="entry name" value="THAP_Znf"/>
</dbReference>
<feature type="non-terminal residue" evidence="6">
    <location>
        <position position="539"/>
    </location>
</feature>
<keyword evidence="7" id="KW-1185">Reference proteome</keyword>
<keyword evidence="4" id="KW-0862">Zinc</keyword>
<comment type="cofactor">
    <cofactor evidence="1">
        <name>a divalent metal cation</name>
        <dbReference type="ChEBI" id="CHEBI:60240"/>
    </cofactor>
</comment>
<proteinExistence type="predicted"/>
<accession>A0A6S7K0F9</accession>
<evidence type="ECO:0000313" key="7">
    <source>
        <dbReference type="Proteomes" id="UP001152795"/>
    </source>
</evidence>
<evidence type="ECO:0000256" key="1">
    <source>
        <dbReference type="ARBA" id="ARBA00001968"/>
    </source>
</evidence>
<dbReference type="Pfam" id="PF13359">
    <property type="entry name" value="DDE_Tnp_4"/>
    <property type="match status" value="1"/>
</dbReference>
<comment type="caution">
    <text evidence="6">The sequence shown here is derived from an EMBL/GenBank/DDBJ whole genome shotgun (WGS) entry which is preliminary data.</text>
</comment>
<keyword evidence="3" id="KW-0863">Zinc-finger</keyword>
<dbReference type="AlphaFoldDB" id="A0A6S7K0F9"/>
<evidence type="ECO:0000313" key="6">
    <source>
        <dbReference type="EMBL" id="CAB4037667.1"/>
    </source>
</evidence>
<dbReference type="InterPro" id="IPR027806">
    <property type="entry name" value="HARBI1_dom"/>
</dbReference>
<feature type="non-terminal residue" evidence="6">
    <location>
        <position position="1"/>
    </location>
</feature>
<dbReference type="Gene3D" id="6.20.210.20">
    <property type="entry name" value="THAP domain"/>
    <property type="match status" value="1"/>
</dbReference>
<dbReference type="InterPro" id="IPR038441">
    <property type="entry name" value="THAP_Znf_sf"/>
</dbReference>
<dbReference type="InterPro" id="IPR027805">
    <property type="entry name" value="Transposase_HTH_dom"/>
</dbReference>
<dbReference type="PANTHER" id="PTHR23080:SF133">
    <property type="entry name" value="SI:CH211-262I1.5-RELATED"/>
    <property type="match status" value="1"/>
</dbReference>
<protein>
    <submittedName>
        <fullName evidence="6">THAP domain-containing 6</fullName>
    </submittedName>
</protein>
<dbReference type="SMART" id="SM00980">
    <property type="entry name" value="THAP"/>
    <property type="match status" value="1"/>
</dbReference>
<keyword evidence="2" id="KW-0479">Metal-binding</keyword>
<dbReference type="SUPFAM" id="SSF57716">
    <property type="entry name" value="Glucocorticoid receptor-like (DNA-binding domain)"/>
    <property type="match status" value="1"/>
</dbReference>
<name>A0A6S7K0F9_PARCT</name>
<organism evidence="6 7">
    <name type="scientific">Paramuricea clavata</name>
    <name type="common">Red gorgonian</name>
    <name type="synonym">Violescent sea-whip</name>
    <dbReference type="NCBI Taxonomy" id="317549"/>
    <lineage>
        <taxon>Eukaryota</taxon>
        <taxon>Metazoa</taxon>
        <taxon>Cnidaria</taxon>
        <taxon>Anthozoa</taxon>
        <taxon>Octocorallia</taxon>
        <taxon>Malacalcyonacea</taxon>
        <taxon>Plexauridae</taxon>
        <taxon>Paramuricea</taxon>
    </lineage>
</organism>
<evidence type="ECO:0000256" key="4">
    <source>
        <dbReference type="ARBA" id="ARBA00022833"/>
    </source>
</evidence>
<reference evidence="6" key="1">
    <citation type="submission" date="2020-04" db="EMBL/GenBank/DDBJ databases">
        <authorList>
            <person name="Alioto T."/>
            <person name="Alioto T."/>
            <person name="Gomez Garrido J."/>
        </authorList>
    </citation>
    <scope>NUCLEOTIDE SEQUENCE</scope>
    <source>
        <strain evidence="6">A484AB</strain>
    </source>
</reference>
<evidence type="ECO:0000256" key="2">
    <source>
        <dbReference type="ARBA" id="ARBA00022723"/>
    </source>
</evidence>
<gene>
    <name evidence="6" type="ORF">PACLA_8A028857</name>
</gene>
<dbReference type="OrthoDB" id="5970960at2759"/>
<dbReference type="Proteomes" id="UP001152795">
    <property type="component" value="Unassembled WGS sequence"/>
</dbReference>
<dbReference type="PROSITE" id="PS50950">
    <property type="entry name" value="ZF_THAP"/>
    <property type="match status" value="1"/>
</dbReference>
<dbReference type="EMBL" id="CACRXK020023344">
    <property type="protein sequence ID" value="CAB4037667.1"/>
    <property type="molecule type" value="Genomic_DNA"/>
</dbReference>
<dbReference type="SMART" id="SM00692">
    <property type="entry name" value="DM3"/>
    <property type="match status" value="1"/>
</dbReference>
<evidence type="ECO:0000256" key="5">
    <source>
        <dbReference type="ARBA" id="ARBA00023125"/>
    </source>
</evidence>
<keyword evidence="5" id="KW-0238">DNA-binding</keyword>
<sequence>RDKLFQVECLARPCRGQRSLYIAMLGFVIQHKVLCPSEMPANCCVPKCTKKGSRDENGSKISYYKFPDNSTIMKRKWIHAIRRDEGRDFTITKWTKVCSRHFRDYDFQKTLNGRKKLRPNAIPSQFEWTRMSPRKRNAPTVRVPIIDTSNPNDNFSRDLNLETSTSDGENNNEITIDCPLKDVETQTVSNQIDTAVSSFICQNAPINANAGNDNTEKLKQQLLDYERDLKNAKLNILSLEQKVFTAGRFKDHDSSVRFYTGFANWRTFIAIFNYLNPGRNGENIKYWYSDLSQCETSRQRNLKPLDEFFAVMCRLRQGFHEEHLANLFGVSTATISRILISWINFMYLKLGQLNIWPSREAVDKFMPESFKKKYPSTRVIIDCTEVRCQMPNSLHLNGELFSNYKHHTTFKGLIGISPGGAVTFISQLYTGSISDREIVIRSGFLKLPFQNDDSVMADKGFTIEDVLPLGVLLNIPPFLGQSSQMSAKDVVKTEEIASLRIHVERAINKIKNFHIWDSVIPLSQVGILNQIYHLQCVAP</sequence>
<dbReference type="Pfam" id="PF13613">
    <property type="entry name" value="HTH_Tnp_4"/>
    <property type="match status" value="1"/>
</dbReference>
<dbReference type="Pfam" id="PF05485">
    <property type="entry name" value="THAP"/>
    <property type="match status" value="1"/>
</dbReference>
<evidence type="ECO:0000256" key="3">
    <source>
        <dbReference type="ARBA" id="ARBA00022771"/>
    </source>
</evidence>